<dbReference type="Pfam" id="PF03381">
    <property type="entry name" value="CDC50"/>
    <property type="match status" value="1"/>
</dbReference>
<feature type="compositionally biased region" description="Polar residues" evidence="6">
    <location>
        <begin position="1"/>
        <end position="10"/>
    </location>
</feature>
<dbReference type="Ensembl" id="ENSCPBT00000005914.1">
    <property type="protein sequence ID" value="ENSCPBP00000004856.1"/>
    <property type="gene ID" value="ENSCPBG00000003900.1"/>
</dbReference>
<sequence>MEKSTNTSKPVQPDSDSESKPATSKKRKQPAECFLTRPEEKEENTVKVKRRRKKKISDILAKSSPKPGIPEDLQKLLNQHFGTKRSVIELEELKLPDSCFLPANDLTHSFSSYLKEICPKWAKLRKTHKEKKSVLMLIICSSALRCLELIKSMTAFKGDCKVIKLFAKHIKIKEQMHMLENGVIHLGVGTPGRIKALVKQDGLSLNSLKYLILDWNWRDQKLRRMIDIPEINYSDICLNCSKLRENSSNWDKECNCSVHFTLQENMLGDVFMYYRLQNFYQNHRRYVLSRSDAQLLGQDVNIQNSNCAPFTIYPNGTPMAPCGAIANSMFNDSIQLFYYLNSFTAIEVPLLKSGNSWWSDKNVKFRNPTSYNLSSAFAGTTRPPYWQKPAYLLDEEDERNNGYINDDFIIWMRVSAFPTFRNLYRHLRHTNQFADGLPAGNYTFHITYNFPVTKFKGKKQVVLSTITWSGGSNLFLGIAYTVSGAVIVLAGFIITAIHLKLRKKKTYFQR</sequence>
<reference evidence="8" key="3">
    <citation type="submission" date="2025-09" db="UniProtKB">
        <authorList>
            <consortium name="Ensembl"/>
        </authorList>
    </citation>
    <scope>IDENTIFICATION</scope>
</reference>
<keyword evidence="5 7" id="KW-0472">Membrane</keyword>
<protein>
    <submittedName>
        <fullName evidence="8">Cms1 ribosomal small subunit homolog</fullName>
    </submittedName>
</protein>
<dbReference type="GO" id="GO:0005634">
    <property type="term" value="C:nucleus"/>
    <property type="evidence" value="ECO:0007669"/>
    <property type="project" value="TreeGrafter"/>
</dbReference>
<feature type="region of interest" description="Disordered" evidence="6">
    <location>
        <begin position="1"/>
        <end position="67"/>
    </location>
</feature>
<evidence type="ECO:0000256" key="1">
    <source>
        <dbReference type="ARBA" id="ARBA00004370"/>
    </source>
</evidence>
<evidence type="ECO:0000256" key="7">
    <source>
        <dbReference type="SAM" id="Phobius"/>
    </source>
</evidence>
<evidence type="ECO:0000256" key="6">
    <source>
        <dbReference type="SAM" id="MobiDB-lite"/>
    </source>
</evidence>
<keyword evidence="4 7" id="KW-1133">Transmembrane helix</keyword>
<dbReference type="GO" id="GO:0016020">
    <property type="term" value="C:membrane"/>
    <property type="evidence" value="ECO:0007669"/>
    <property type="project" value="UniProtKB-SubCell"/>
</dbReference>
<evidence type="ECO:0000256" key="3">
    <source>
        <dbReference type="ARBA" id="ARBA00022692"/>
    </source>
</evidence>
<keyword evidence="9" id="KW-1185">Reference proteome</keyword>
<feature type="compositionally biased region" description="Basic and acidic residues" evidence="6">
    <location>
        <begin position="37"/>
        <end position="46"/>
    </location>
</feature>
<proteinExistence type="inferred from homology"/>
<dbReference type="InterPro" id="IPR005045">
    <property type="entry name" value="CDC50/LEM3_fam"/>
</dbReference>
<name>A0A8C3F9B7_CHRPI</name>
<evidence type="ECO:0000256" key="4">
    <source>
        <dbReference type="ARBA" id="ARBA00022989"/>
    </source>
</evidence>
<evidence type="ECO:0000256" key="2">
    <source>
        <dbReference type="ARBA" id="ARBA00009457"/>
    </source>
</evidence>
<evidence type="ECO:0000313" key="8">
    <source>
        <dbReference type="Ensembl" id="ENSCPBP00000004856.1"/>
    </source>
</evidence>
<evidence type="ECO:0000256" key="5">
    <source>
        <dbReference type="ARBA" id="ARBA00023136"/>
    </source>
</evidence>
<dbReference type="InterPro" id="IPR027417">
    <property type="entry name" value="P-loop_NTPase"/>
</dbReference>
<dbReference type="Proteomes" id="UP000694380">
    <property type="component" value="Chromosome 1"/>
</dbReference>
<reference evidence="8" key="2">
    <citation type="submission" date="2025-08" db="UniProtKB">
        <authorList>
            <consortium name="Ensembl"/>
        </authorList>
    </citation>
    <scope>IDENTIFICATION</scope>
</reference>
<comment type="similarity">
    <text evidence="2">Belongs to the CDC50/LEM3 family.</text>
</comment>
<dbReference type="SUPFAM" id="SSF52540">
    <property type="entry name" value="P-loop containing nucleoside triphosphate hydrolases"/>
    <property type="match status" value="1"/>
</dbReference>
<gene>
    <name evidence="8" type="primary">CMSS1</name>
</gene>
<comment type="subcellular location">
    <subcellularLocation>
        <location evidence="1">Membrane</location>
    </subcellularLocation>
</comment>
<dbReference type="GeneTree" id="ENSGT00390000004660"/>
<dbReference type="PANTHER" id="PTHR24030:SF0">
    <property type="entry name" value="PROTEIN CMSS1"/>
    <property type="match status" value="1"/>
</dbReference>
<evidence type="ECO:0000313" key="9">
    <source>
        <dbReference type="Proteomes" id="UP000694380"/>
    </source>
</evidence>
<organism evidence="8 9">
    <name type="scientific">Chrysemys picta bellii</name>
    <name type="common">Western painted turtle</name>
    <name type="synonym">Emys bellii</name>
    <dbReference type="NCBI Taxonomy" id="8478"/>
    <lineage>
        <taxon>Eukaryota</taxon>
        <taxon>Metazoa</taxon>
        <taxon>Chordata</taxon>
        <taxon>Craniata</taxon>
        <taxon>Vertebrata</taxon>
        <taxon>Euteleostomi</taxon>
        <taxon>Archelosauria</taxon>
        <taxon>Testudinata</taxon>
        <taxon>Testudines</taxon>
        <taxon>Cryptodira</taxon>
        <taxon>Durocryptodira</taxon>
        <taxon>Testudinoidea</taxon>
        <taxon>Emydidae</taxon>
        <taxon>Chrysemys</taxon>
    </lineage>
</organism>
<reference evidence="8" key="1">
    <citation type="journal article" date="2015" name="Genome Biol. Evol.">
        <title>Physical Mapping and Refinement of the Painted Turtle Genome (Chrysemys picta) Inform Amniote Genome Evolution and Challenge Turtle-Bird Chromosomal Conservation.</title>
        <authorList>
            <person name="Badenhorst D."/>
            <person name="Hillier L.W."/>
            <person name="Literman R."/>
            <person name="Montiel E.E."/>
            <person name="Radhakrishnan S."/>
            <person name="Shen Y."/>
            <person name="Minx P."/>
            <person name="Janes D.E."/>
            <person name="Warren W.C."/>
            <person name="Edwards S.V."/>
            <person name="Valenzuela N."/>
        </authorList>
    </citation>
    <scope>NUCLEOTIDE SEQUENCE [LARGE SCALE GENOMIC DNA]</scope>
</reference>
<dbReference type="AlphaFoldDB" id="A0A8C3F9B7"/>
<dbReference type="PANTHER" id="PTHR24030">
    <property type="entry name" value="PROTEIN CMSS1"/>
    <property type="match status" value="1"/>
</dbReference>
<dbReference type="GO" id="GO:0030686">
    <property type="term" value="C:90S preribosome"/>
    <property type="evidence" value="ECO:0007669"/>
    <property type="project" value="TreeGrafter"/>
</dbReference>
<accession>A0A8C3F9B7</accession>
<keyword evidence="3 7" id="KW-0812">Transmembrane</keyword>
<dbReference type="Gene3D" id="3.40.50.300">
    <property type="entry name" value="P-loop containing nucleotide triphosphate hydrolases"/>
    <property type="match status" value="1"/>
</dbReference>
<dbReference type="InterPro" id="IPR032704">
    <property type="entry name" value="Cms1"/>
</dbReference>
<feature type="transmembrane region" description="Helical" evidence="7">
    <location>
        <begin position="474"/>
        <end position="499"/>
    </location>
</feature>